<evidence type="ECO:0000313" key="2">
    <source>
        <dbReference type="Proteomes" id="UP000601435"/>
    </source>
</evidence>
<dbReference type="OrthoDB" id="421331at2759"/>
<evidence type="ECO:0000313" key="1">
    <source>
        <dbReference type="EMBL" id="CAE7661994.1"/>
    </source>
</evidence>
<comment type="caution">
    <text evidence="1">The sequence shown here is derived from an EMBL/GenBank/DDBJ whole genome shotgun (WGS) entry which is preliminary data.</text>
</comment>
<dbReference type="EMBL" id="CAJNJA010031919">
    <property type="protein sequence ID" value="CAE7661994.1"/>
    <property type="molecule type" value="Genomic_DNA"/>
</dbReference>
<reference evidence="1" key="1">
    <citation type="submission" date="2021-02" db="EMBL/GenBank/DDBJ databases">
        <authorList>
            <person name="Dougan E. K."/>
            <person name="Rhodes N."/>
            <person name="Thang M."/>
            <person name="Chan C."/>
        </authorList>
    </citation>
    <scope>NUCLEOTIDE SEQUENCE</scope>
</reference>
<organism evidence="1 2">
    <name type="scientific">Symbiodinium necroappetens</name>
    <dbReference type="NCBI Taxonomy" id="1628268"/>
    <lineage>
        <taxon>Eukaryota</taxon>
        <taxon>Sar</taxon>
        <taxon>Alveolata</taxon>
        <taxon>Dinophyceae</taxon>
        <taxon>Suessiales</taxon>
        <taxon>Symbiodiniaceae</taxon>
        <taxon>Symbiodinium</taxon>
    </lineage>
</organism>
<dbReference type="AlphaFoldDB" id="A0A812W8X8"/>
<gene>
    <name evidence="1" type="ORF">SNEC2469_LOCUS18829</name>
</gene>
<keyword evidence="2" id="KW-1185">Reference proteome</keyword>
<name>A0A812W8X8_9DINO</name>
<protein>
    <submittedName>
        <fullName evidence="1">Uncharacterized protein</fullName>
    </submittedName>
</protein>
<sequence length="80" mass="9133">MDIAAELDKRKQEVQALQDVEVPKKMNVSVQIAHLRSEIIGSQQESILLAELNTVAMFARYEQKAHAQKYVKRCRPIPEA</sequence>
<proteinExistence type="predicted"/>
<accession>A0A812W8X8</accession>
<dbReference type="Proteomes" id="UP000601435">
    <property type="component" value="Unassembled WGS sequence"/>
</dbReference>